<sequence>MPDPKRDARGTARVVLGLLVAAVMCVAFVGFLAWWLLFDRTASEVENALDDLQADQGVVLVYEATGDVAAATVRYSTTADVEEEVAALPWTKEFTVMGAFRGGTLDVTTGPDGGTVTCRVTVDGVEKRTATASGPDAVAECSDF</sequence>
<dbReference type="EMBL" id="PYAX01000006">
    <property type="protein sequence ID" value="PSL54832.1"/>
    <property type="molecule type" value="Genomic_DNA"/>
</dbReference>
<dbReference type="Pfam" id="PF05423">
    <property type="entry name" value="Mycobact_memb"/>
    <property type="match status" value="1"/>
</dbReference>
<dbReference type="Gene3D" id="2.60.40.2880">
    <property type="entry name" value="MmpS1-5, C-terminal soluble domain"/>
    <property type="match status" value="1"/>
</dbReference>
<dbReference type="InterPro" id="IPR008693">
    <property type="entry name" value="MmpS"/>
</dbReference>
<comment type="subcellular location">
    <subcellularLocation>
        <location evidence="1">Cell membrane</location>
    </subcellularLocation>
</comment>
<evidence type="ECO:0000256" key="2">
    <source>
        <dbReference type="ARBA" id="ARBA00007531"/>
    </source>
</evidence>
<evidence type="ECO:0000256" key="5">
    <source>
        <dbReference type="ARBA" id="ARBA00022989"/>
    </source>
</evidence>
<comment type="similarity">
    <text evidence="2">Belongs to the MmpS family.</text>
</comment>
<evidence type="ECO:0000256" key="3">
    <source>
        <dbReference type="ARBA" id="ARBA00022475"/>
    </source>
</evidence>
<evidence type="ECO:0000256" key="6">
    <source>
        <dbReference type="ARBA" id="ARBA00023136"/>
    </source>
</evidence>
<dbReference type="OrthoDB" id="3556183at2"/>
<dbReference type="AlphaFoldDB" id="A0A2P8I8P1"/>
<accession>A0A2P8I8P1</accession>
<organism evidence="8 9">
    <name type="scientific">Saccharothrix carnea</name>
    <dbReference type="NCBI Taxonomy" id="1280637"/>
    <lineage>
        <taxon>Bacteria</taxon>
        <taxon>Bacillati</taxon>
        <taxon>Actinomycetota</taxon>
        <taxon>Actinomycetes</taxon>
        <taxon>Pseudonocardiales</taxon>
        <taxon>Pseudonocardiaceae</taxon>
        <taxon>Saccharothrix</taxon>
    </lineage>
</organism>
<evidence type="ECO:0000256" key="7">
    <source>
        <dbReference type="SAM" id="Phobius"/>
    </source>
</evidence>
<protein>
    <submittedName>
        <fullName evidence="8">MmpS family membrane protein</fullName>
    </submittedName>
</protein>
<evidence type="ECO:0000313" key="9">
    <source>
        <dbReference type="Proteomes" id="UP000241118"/>
    </source>
</evidence>
<keyword evidence="6 7" id="KW-0472">Membrane</keyword>
<dbReference type="InterPro" id="IPR038468">
    <property type="entry name" value="MmpS_C"/>
</dbReference>
<reference evidence="8 9" key="1">
    <citation type="submission" date="2018-03" db="EMBL/GenBank/DDBJ databases">
        <title>Genomic Encyclopedia of Type Strains, Phase III (KMG-III): the genomes of soil and plant-associated and newly described type strains.</title>
        <authorList>
            <person name="Whitman W."/>
        </authorList>
    </citation>
    <scope>NUCLEOTIDE SEQUENCE [LARGE SCALE GENOMIC DNA]</scope>
    <source>
        <strain evidence="8 9">CGMCC 4.7097</strain>
    </source>
</reference>
<evidence type="ECO:0000313" key="8">
    <source>
        <dbReference type="EMBL" id="PSL54832.1"/>
    </source>
</evidence>
<gene>
    <name evidence="8" type="ORF">B0I31_106349</name>
</gene>
<keyword evidence="3" id="KW-1003">Cell membrane</keyword>
<evidence type="ECO:0000256" key="1">
    <source>
        <dbReference type="ARBA" id="ARBA00004236"/>
    </source>
</evidence>
<keyword evidence="4 7" id="KW-0812">Transmembrane</keyword>
<proteinExistence type="inferred from homology"/>
<name>A0A2P8I8P1_SACCR</name>
<dbReference type="RefSeq" id="WP_106616854.1">
    <property type="nucleotide sequence ID" value="NZ_PYAX01000006.1"/>
</dbReference>
<keyword evidence="5 7" id="KW-1133">Transmembrane helix</keyword>
<comment type="caution">
    <text evidence="8">The sequence shown here is derived from an EMBL/GenBank/DDBJ whole genome shotgun (WGS) entry which is preliminary data.</text>
</comment>
<dbReference type="Proteomes" id="UP000241118">
    <property type="component" value="Unassembled WGS sequence"/>
</dbReference>
<feature type="transmembrane region" description="Helical" evidence="7">
    <location>
        <begin position="12"/>
        <end position="37"/>
    </location>
</feature>
<evidence type="ECO:0000256" key="4">
    <source>
        <dbReference type="ARBA" id="ARBA00022692"/>
    </source>
</evidence>
<keyword evidence="9" id="KW-1185">Reference proteome</keyword>
<dbReference type="GO" id="GO:0005886">
    <property type="term" value="C:plasma membrane"/>
    <property type="evidence" value="ECO:0007669"/>
    <property type="project" value="UniProtKB-SubCell"/>
</dbReference>